<dbReference type="Proteomes" id="UP000182725">
    <property type="component" value="Unassembled WGS sequence"/>
</dbReference>
<evidence type="ECO:0000313" key="3">
    <source>
        <dbReference type="Proteomes" id="UP000182725"/>
    </source>
</evidence>
<proteinExistence type="predicted"/>
<evidence type="ECO:0000256" key="1">
    <source>
        <dbReference type="SAM" id="Phobius"/>
    </source>
</evidence>
<evidence type="ECO:0000313" key="2">
    <source>
        <dbReference type="EMBL" id="SEF03427.1"/>
    </source>
</evidence>
<accession>A0A1H5NRK6</accession>
<keyword evidence="1" id="KW-0812">Transmembrane</keyword>
<feature type="transmembrane region" description="Helical" evidence="1">
    <location>
        <begin position="27"/>
        <end position="48"/>
    </location>
</feature>
<organism evidence="2 3">
    <name type="scientific">Arthrobacter alpinus</name>
    <dbReference type="NCBI Taxonomy" id="656366"/>
    <lineage>
        <taxon>Bacteria</taxon>
        <taxon>Bacillati</taxon>
        <taxon>Actinomycetota</taxon>
        <taxon>Actinomycetes</taxon>
        <taxon>Micrococcales</taxon>
        <taxon>Micrococcaceae</taxon>
        <taxon>Arthrobacter</taxon>
    </lineage>
</organism>
<reference evidence="2 3" key="1">
    <citation type="submission" date="2016-10" db="EMBL/GenBank/DDBJ databases">
        <authorList>
            <person name="de Groot N.N."/>
        </authorList>
    </citation>
    <scope>NUCLEOTIDE SEQUENCE [LARGE SCALE GENOMIC DNA]</scope>
    <source>
        <strain evidence="2 3">DSM 22274</strain>
    </source>
</reference>
<dbReference type="EMBL" id="FNTV01000001">
    <property type="protein sequence ID" value="SEF03427.1"/>
    <property type="molecule type" value="Genomic_DNA"/>
</dbReference>
<keyword evidence="1" id="KW-0472">Membrane</keyword>
<protein>
    <submittedName>
        <fullName evidence="2">Uncharacterized protein</fullName>
    </submittedName>
</protein>
<gene>
    <name evidence="2" type="ORF">SAMN04489740_3900</name>
</gene>
<dbReference type="AlphaFoldDB" id="A0A1H5NRK6"/>
<sequence length="169" mass="19180">MFLPGLYLATIDLPGTPSYLSQIRVSGLPMVTGGICIIFGCIGFVIGLKGTVRKRENAIDLKISAKGLTVRGGYEIPWDSISHVTSMQYYNRASIQAMWDRADLNCAFVVHLNEPLDIPRLKTKDGVPQLKINVFRYPAVDYKPLYEWVIDEFERRRIPVDKKMKTKET</sequence>
<keyword evidence="1" id="KW-1133">Transmembrane helix</keyword>
<name>A0A1H5NRK6_9MICC</name>